<protein>
    <submittedName>
        <fullName evidence="1">Uncharacterized protein</fullName>
    </submittedName>
</protein>
<dbReference type="EMBL" id="BT145283">
    <property type="protein sequence ID" value="AFK45077.1"/>
    <property type="molecule type" value="mRNA"/>
</dbReference>
<dbReference type="AlphaFoldDB" id="I3SXT5"/>
<proteinExistence type="evidence at transcript level"/>
<organism evidence="1">
    <name type="scientific">Medicago truncatula</name>
    <name type="common">Barrel medic</name>
    <name type="synonym">Medicago tribuloides</name>
    <dbReference type="NCBI Taxonomy" id="3880"/>
    <lineage>
        <taxon>Eukaryota</taxon>
        <taxon>Viridiplantae</taxon>
        <taxon>Streptophyta</taxon>
        <taxon>Embryophyta</taxon>
        <taxon>Tracheophyta</taxon>
        <taxon>Spermatophyta</taxon>
        <taxon>Magnoliopsida</taxon>
        <taxon>eudicotyledons</taxon>
        <taxon>Gunneridae</taxon>
        <taxon>Pentapetalae</taxon>
        <taxon>rosids</taxon>
        <taxon>fabids</taxon>
        <taxon>Fabales</taxon>
        <taxon>Fabaceae</taxon>
        <taxon>Papilionoideae</taxon>
        <taxon>50 kb inversion clade</taxon>
        <taxon>NPAAA clade</taxon>
        <taxon>Hologalegina</taxon>
        <taxon>IRL clade</taxon>
        <taxon>Trifolieae</taxon>
        <taxon>Medicago</taxon>
    </lineage>
</organism>
<name>I3SXT5_MEDTR</name>
<reference evidence="1" key="1">
    <citation type="submission" date="2012-05" db="EMBL/GenBank/DDBJ databases">
        <authorList>
            <person name="Krishnakumar V."/>
            <person name="Cheung F."/>
            <person name="Xiao Y."/>
            <person name="Chan A."/>
            <person name="Moskal W.A."/>
            <person name="Town C.D."/>
        </authorList>
    </citation>
    <scope>NUCLEOTIDE SEQUENCE</scope>
</reference>
<sequence>MNVFVYNLSCWWNVIIGLRIQTCTRIIFSLEELYPLIL</sequence>
<evidence type="ECO:0000313" key="1">
    <source>
        <dbReference type="EMBL" id="AFK45077.1"/>
    </source>
</evidence>
<accession>I3SXT5</accession>